<dbReference type="Proteomes" id="UP000762676">
    <property type="component" value="Unassembled WGS sequence"/>
</dbReference>
<dbReference type="InterPro" id="IPR017452">
    <property type="entry name" value="GPCR_Rhodpsn_7TM"/>
</dbReference>
<evidence type="ECO:0000313" key="7">
    <source>
        <dbReference type="EMBL" id="GFR72055.1"/>
    </source>
</evidence>
<dbReference type="Gene3D" id="1.20.1070.10">
    <property type="entry name" value="Rhodopsin 7-helix transmembrane proteins"/>
    <property type="match status" value="1"/>
</dbReference>
<dbReference type="PROSITE" id="PS50262">
    <property type="entry name" value="G_PROTEIN_RECEP_F1_2"/>
    <property type="match status" value="1"/>
</dbReference>
<keyword evidence="8" id="KW-1185">Reference proteome</keyword>
<dbReference type="Pfam" id="PF10328">
    <property type="entry name" value="7TM_GPCR_Srx"/>
    <property type="match status" value="1"/>
</dbReference>
<evidence type="ECO:0000256" key="2">
    <source>
        <dbReference type="ARBA" id="ARBA00022692"/>
    </source>
</evidence>
<evidence type="ECO:0000313" key="8">
    <source>
        <dbReference type="Proteomes" id="UP000762676"/>
    </source>
</evidence>
<dbReference type="SUPFAM" id="SSF81321">
    <property type="entry name" value="Family A G protein-coupled receptor-like"/>
    <property type="match status" value="1"/>
</dbReference>
<evidence type="ECO:0000256" key="3">
    <source>
        <dbReference type="ARBA" id="ARBA00022989"/>
    </source>
</evidence>
<gene>
    <name evidence="7" type="ORF">ElyMa_000368500</name>
</gene>
<protein>
    <submittedName>
        <fullName evidence="7">Chemosensory receptor C</fullName>
    </submittedName>
</protein>
<proteinExistence type="predicted"/>
<accession>A0AAV4FH04</accession>
<evidence type="ECO:0000256" key="5">
    <source>
        <dbReference type="SAM" id="Phobius"/>
    </source>
</evidence>
<comment type="subcellular location">
    <subcellularLocation>
        <location evidence="1">Membrane</location>
    </subcellularLocation>
</comment>
<keyword evidence="3 5" id="KW-1133">Transmembrane helix</keyword>
<feature type="domain" description="G-protein coupled receptors family 1 profile" evidence="6">
    <location>
        <begin position="44"/>
        <end position="177"/>
    </location>
</feature>
<dbReference type="InterPro" id="IPR019430">
    <property type="entry name" value="7TM_GPCR_serpentine_rcpt_Srx"/>
</dbReference>
<dbReference type="EMBL" id="BMAT01000732">
    <property type="protein sequence ID" value="GFR72055.1"/>
    <property type="molecule type" value="Genomic_DNA"/>
</dbReference>
<dbReference type="AlphaFoldDB" id="A0AAV4FH04"/>
<feature type="transmembrane region" description="Helical" evidence="5">
    <location>
        <begin position="33"/>
        <end position="52"/>
    </location>
</feature>
<evidence type="ECO:0000256" key="1">
    <source>
        <dbReference type="ARBA" id="ARBA00004370"/>
    </source>
</evidence>
<evidence type="ECO:0000256" key="4">
    <source>
        <dbReference type="ARBA" id="ARBA00023136"/>
    </source>
</evidence>
<keyword evidence="4 5" id="KW-0472">Membrane</keyword>
<dbReference type="GO" id="GO:0016020">
    <property type="term" value="C:membrane"/>
    <property type="evidence" value="ECO:0007669"/>
    <property type="project" value="UniProtKB-SubCell"/>
</dbReference>
<organism evidence="7 8">
    <name type="scientific">Elysia marginata</name>
    <dbReference type="NCBI Taxonomy" id="1093978"/>
    <lineage>
        <taxon>Eukaryota</taxon>
        <taxon>Metazoa</taxon>
        <taxon>Spiralia</taxon>
        <taxon>Lophotrochozoa</taxon>
        <taxon>Mollusca</taxon>
        <taxon>Gastropoda</taxon>
        <taxon>Heterobranchia</taxon>
        <taxon>Euthyneura</taxon>
        <taxon>Panpulmonata</taxon>
        <taxon>Sacoglossa</taxon>
        <taxon>Placobranchoidea</taxon>
        <taxon>Plakobranchidae</taxon>
        <taxon>Elysia</taxon>
    </lineage>
</organism>
<feature type="transmembrane region" description="Helical" evidence="5">
    <location>
        <begin position="148"/>
        <end position="168"/>
    </location>
</feature>
<name>A0AAV4FH04_9GAST</name>
<keyword evidence="2 5" id="KW-0812">Transmembrane</keyword>
<reference evidence="7 8" key="1">
    <citation type="journal article" date="2021" name="Elife">
        <title>Chloroplast acquisition without the gene transfer in kleptoplastic sea slugs, Plakobranchus ocellatus.</title>
        <authorList>
            <person name="Maeda T."/>
            <person name="Takahashi S."/>
            <person name="Yoshida T."/>
            <person name="Shimamura S."/>
            <person name="Takaki Y."/>
            <person name="Nagai Y."/>
            <person name="Toyoda A."/>
            <person name="Suzuki Y."/>
            <person name="Arimoto A."/>
            <person name="Ishii H."/>
            <person name="Satoh N."/>
            <person name="Nishiyama T."/>
            <person name="Hasebe M."/>
            <person name="Maruyama T."/>
            <person name="Minagawa J."/>
            <person name="Obokata J."/>
            <person name="Shigenobu S."/>
        </authorList>
    </citation>
    <scope>NUCLEOTIDE SEQUENCE [LARGE SCALE GENOMIC DNA]</scope>
</reference>
<keyword evidence="7" id="KW-0675">Receptor</keyword>
<comment type="caution">
    <text evidence="7">The sequence shown here is derived from an EMBL/GenBank/DDBJ whole genome shotgun (WGS) entry which is preliminary data.</text>
</comment>
<feature type="transmembrane region" description="Helical" evidence="5">
    <location>
        <begin position="64"/>
        <end position="84"/>
    </location>
</feature>
<evidence type="ECO:0000259" key="6">
    <source>
        <dbReference type="PROSITE" id="PS50262"/>
    </source>
</evidence>
<sequence>MTNNISSIVPTDRFFAYPYRREFTLVMRYQPPFWPFLLAVGLTTNILNIITFLKIGVKDSVSTLLLTISMSDACFLTLVSPALLRHAFLSVGSYKVQALNDLRVMTFWPAFTCYDFSAYVSVVLGVTRCACVAMPLRFKSVFTKKRTIIPVVVLFCINVLIHIPVLTISRLGLKMTL</sequence>